<keyword evidence="4 8" id="KW-0732">Signal</keyword>
<evidence type="ECO:0000313" key="11">
    <source>
        <dbReference type="EMBL" id="MFC7616468.1"/>
    </source>
</evidence>
<evidence type="ECO:0000256" key="5">
    <source>
        <dbReference type="ARBA" id="ARBA00022801"/>
    </source>
</evidence>
<feature type="signal peptide" evidence="8">
    <location>
        <begin position="1"/>
        <end position="30"/>
    </location>
</feature>
<protein>
    <submittedName>
        <fullName evidence="11">S8 family serine peptidase</fullName>
    </submittedName>
</protein>
<dbReference type="Gene3D" id="3.40.50.200">
    <property type="entry name" value="Peptidase S8/S53 domain"/>
    <property type="match status" value="1"/>
</dbReference>
<evidence type="ECO:0000256" key="6">
    <source>
        <dbReference type="ARBA" id="ARBA00022825"/>
    </source>
</evidence>
<dbReference type="SUPFAM" id="SSF52743">
    <property type="entry name" value="Subtilisin-like"/>
    <property type="match status" value="1"/>
</dbReference>
<dbReference type="Proteomes" id="UP001596512">
    <property type="component" value="Unassembled WGS sequence"/>
</dbReference>
<dbReference type="Gene3D" id="3.50.30.30">
    <property type="match status" value="1"/>
</dbReference>
<dbReference type="InterPro" id="IPR023827">
    <property type="entry name" value="Peptidase_S8_Asp-AS"/>
</dbReference>
<evidence type="ECO:0000256" key="1">
    <source>
        <dbReference type="ARBA" id="ARBA00011073"/>
    </source>
</evidence>
<dbReference type="PROSITE" id="PS00136">
    <property type="entry name" value="SUBTILASE_ASP"/>
    <property type="match status" value="1"/>
</dbReference>
<dbReference type="InterPro" id="IPR000209">
    <property type="entry name" value="Peptidase_S8/S53_dom"/>
</dbReference>
<proteinExistence type="inferred from homology"/>
<dbReference type="InterPro" id="IPR046450">
    <property type="entry name" value="PA_dom_sf"/>
</dbReference>
<sequence>MRHHITRRAAVAAVATATVIGLGATPTSTAAPAAAQAQAQAGIDQTTAIVQLTGDPLSTHPRTRPAPGKKIDFSSASVRAERAELAKLRAGFKSWLRANAPDAKVVNEYDIALNAVAVHLNGTPLSTLRGAPQVVRAEHEQVYSKLDADDPDLALVRAVEAWRGSAVGGDANAGRGVKIGILDTGVDHTHPCFSDAGFPATQQLGDRRFTNNKVIVAKVFNMVAHVRGLTAEAIQDHGTHVAGTAACNLDTPATVRGVDIPYDVSGVAPAAQVGNYNVFPGDVLSVRTEDLVDAMEEAYADGMDVINMSIGGAASGAQDFGTVAVDNLDRANMVVAVAAGNAGPGHYTVESAGSAERALTAGASTVGHFVGPVISVGGSSYPATVGDFPVVPAPLTAPAGVVTGSVNGLGLACDALPAGSLTGKIAIFSRGTCSFATKLRRVQDAGAVAGVIVNNVAGDPIAPGGDATVQPQPTIPAYMVGKAAGPALAGVNGQATTIGSALSYFRSGNDNIMAGFSSQGPTDTSARRVKPDVVAPGVNVLSSIPANHCGGDTDCWAFMQGTSMATPHLAGMAAVIRGAHPGWTAEQVRSAIVNTAADGVLTRYTDGATVENDVNVSGSGLADLVGAVGARVAVGPVSTSFGSVPGGAGQTRTATVALSSLTGSAQTLTLSVDSAVGSGVTFSAPTTVTVPASGSVSVQVRATVVKGATAGDKSAMLRVKAGGVEIAHSVLYVFVS</sequence>
<dbReference type="PRINTS" id="PR00723">
    <property type="entry name" value="SUBTILISIN"/>
</dbReference>
<feature type="active site" description="Charge relay system" evidence="7">
    <location>
        <position position="183"/>
    </location>
</feature>
<dbReference type="Pfam" id="PF02225">
    <property type="entry name" value="PA"/>
    <property type="match status" value="1"/>
</dbReference>
<dbReference type="InterPro" id="IPR045051">
    <property type="entry name" value="SBT"/>
</dbReference>
<dbReference type="PANTHER" id="PTHR10795">
    <property type="entry name" value="PROPROTEIN CONVERTASE SUBTILISIN/KEXIN"/>
    <property type="match status" value="1"/>
</dbReference>
<feature type="active site" description="Charge relay system" evidence="7">
    <location>
        <position position="563"/>
    </location>
</feature>
<feature type="chain" id="PRO_5047186756" evidence="8">
    <location>
        <begin position="31"/>
        <end position="736"/>
    </location>
</feature>
<dbReference type="PROSITE" id="PS51892">
    <property type="entry name" value="SUBTILASE"/>
    <property type="match status" value="1"/>
</dbReference>
<dbReference type="PROSITE" id="PS51318">
    <property type="entry name" value="TAT"/>
    <property type="match status" value="1"/>
</dbReference>
<feature type="domain" description="Peptidase S8/S53" evidence="9">
    <location>
        <begin position="174"/>
        <end position="599"/>
    </location>
</feature>
<organism evidence="11 12">
    <name type="scientific">Actinokineospora soli</name>
    <dbReference type="NCBI Taxonomy" id="1048753"/>
    <lineage>
        <taxon>Bacteria</taxon>
        <taxon>Bacillati</taxon>
        <taxon>Actinomycetota</taxon>
        <taxon>Actinomycetes</taxon>
        <taxon>Pseudonocardiales</taxon>
        <taxon>Pseudonocardiaceae</taxon>
        <taxon>Actinokineospora</taxon>
    </lineage>
</organism>
<feature type="domain" description="PA" evidence="10">
    <location>
        <begin position="411"/>
        <end position="488"/>
    </location>
</feature>
<evidence type="ECO:0000256" key="8">
    <source>
        <dbReference type="SAM" id="SignalP"/>
    </source>
</evidence>
<keyword evidence="5 7" id="KW-0378">Hydrolase</keyword>
<accession>A0ABW2TUJ2</accession>
<keyword evidence="3 7" id="KW-0645">Protease</keyword>
<evidence type="ECO:0000259" key="10">
    <source>
        <dbReference type="Pfam" id="PF02225"/>
    </source>
</evidence>
<dbReference type="InterPro" id="IPR006311">
    <property type="entry name" value="TAT_signal"/>
</dbReference>
<gene>
    <name evidence="11" type="ORF">ACFQV2_26385</name>
</gene>
<evidence type="ECO:0000313" key="12">
    <source>
        <dbReference type="Proteomes" id="UP001596512"/>
    </source>
</evidence>
<keyword evidence="2" id="KW-0964">Secreted</keyword>
<evidence type="ECO:0000256" key="2">
    <source>
        <dbReference type="ARBA" id="ARBA00022525"/>
    </source>
</evidence>
<evidence type="ECO:0000256" key="4">
    <source>
        <dbReference type="ARBA" id="ARBA00022729"/>
    </source>
</evidence>
<comment type="similarity">
    <text evidence="1 7">Belongs to the peptidase S8 family.</text>
</comment>
<keyword evidence="6 7" id="KW-0720">Serine protease</keyword>
<evidence type="ECO:0000256" key="7">
    <source>
        <dbReference type="PROSITE-ProRule" id="PRU01240"/>
    </source>
</evidence>
<name>A0ABW2TUJ2_9PSEU</name>
<evidence type="ECO:0000256" key="3">
    <source>
        <dbReference type="ARBA" id="ARBA00022670"/>
    </source>
</evidence>
<dbReference type="InterPro" id="IPR015500">
    <property type="entry name" value="Peptidase_S8_subtilisin-rel"/>
</dbReference>
<reference evidence="12" key="1">
    <citation type="journal article" date="2019" name="Int. J. Syst. Evol. Microbiol.">
        <title>The Global Catalogue of Microorganisms (GCM) 10K type strain sequencing project: providing services to taxonomists for standard genome sequencing and annotation.</title>
        <authorList>
            <consortium name="The Broad Institute Genomics Platform"/>
            <consortium name="The Broad Institute Genome Sequencing Center for Infectious Disease"/>
            <person name="Wu L."/>
            <person name="Ma J."/>
        </authorList>
    </citation>
    <scope>NUCLEOTIDE SEQUENCE [LARGE SCALE GENOMIC DNA]</scope>
    <source>
        <strain evidence="12">JCM 17695</strain>
    </source>
</reference>
<dbReference type="InterPro" id="IPR003137">
    <property type="entry name" value="PA_domain"/>
</dbReference>
<feature type="active site" description="Charge relay system" evidence="7">
    <location>
        <position position="237"/>
    </location>
</feature>
<comment type="caution">
    <text evidence="11">The sequence shown here is derived from an EMBL/GenBank/DDBJ whole genome shotgun (WGS) entry which is preliminary data.</text>
</comment>
<dbReference type="SUPFAM" id="SSF52025">
    <property type="entry name" value="PA domain"/>
    <property type="match status" value="1"/>
</dbReference>
<dbReference type="Pfam" id="PF00082">
    <property type="entry name" value="Peptidase_S8"/>
    <property type="match status" value="1"/>
</dbReference>
<keyword evidence="12" id="KW-1185">Reference proteome</keyword>
<evidence type="ECO:0000259" key="9">
    <source>
        <dbReference type="Pfam" id="PF00082"/>
    </source>
</evidence>
<dbReference type="EMBL" id="JBHTEY010000004">
    <property type="protein sequence ID" value="MFC7616468.1"/>
    <property type="molecule type" value="Genomic_DNA"/>
</dbReference>
<dbReference type="InterPro" id="IPR036852">
    <property type="entry name" value="Peptidase_S8/S53_dom_sf"/>
</dbReference>